<dbReference type="GeneID" id="20039697"/>
<reference evidence="1 2" key="1">
    <citation type="submission" date="2013-02" db="EMBL/GenBank/DDBJ databases">
        <title>The Genome Sequence of Plasmodium inui San Antonio 1.</title>
        <authorList>
            <consortium name="The Broad Institute Genome Sequencing Platform"/>
            <consortium name="The Broad Institute Genome Sequencing Center for Infectious Disease"/>
            <person name="Neafsey D."/>
            <person name="Cheeseman I."/>
            <person name="Volkman S."/>
            <person name="Adams J."/>
            <person name="Walker B."/>
            <person name="Young S.K."/>
            <person name="Zeng Q."/>
            <person name="Gargeya S."/>
            <person name="Fitzgerald M."/>
            <person name="Haas B."/>
            <person name="Abouelleil A."/>
            <person name="Alvarado L."/>
            <person name="Arachchi H.M."/>
            <person name="Berlin A.M."/>
            <person name="Chapman S.B."/>
            <person name="Dewar J."/>
            <person name="Goldberg J."/>
            <person name="Griggs A."/>
            <person name="Gujja S."/>
            <person name="Hansen M."/>
            <person name="Howarth C."/>
            <person name="Imamovic A."/>
            <person name="Larimer J."/>
            <person name="McCowan C."/>
            <person name="Murphy C."/>
            <person name="Neiman D."/>
            <person name="Pearson M."/>
            <person name="Priest M."/>
            <person name="Roberts A."/>
            <person name="Saif S."/>
            <person name="Shea T."/>
            <person name="Sisk P."/>
            <person name="Sykes S."/>
            <person name="Wortman J."/>
            <person name="Nusbaum C."/>
            <person name="Birren B."/>
        </authorList>
    </citation>
    <scope>NUCLEOTIDE SEQUENCE [LARGE SCALE GENOMIC DNA]</scope>
    <source>
        <strain evidence="1 2">San Antonio 1</strain>
    </source>
</reference>
<dbReference type="InterPro" id="IPR008780">
    <property type="entry name" value="Plasmodium_Vir"/>
</dbReference>
<dbReference type="Pfam" id="PF05795">
    <property type="entry name" value="Plasmodium_Vir"/>
    <property type="match status" value="1"/>
</dbReference>
<accession>W6ZWH5</accession>
<evidence type="ECO:0000313" key="1">
    <source>
        <dbReference type="EMBL" id="EUD65137.1"/>
    </source>
</evidence>
<protein>
    <submittedName>
        <fullName evidence="1">Uncharacterized protein</fullName>
    </submittedName>
</protein>
<sequence length="115" mass="14065">MCNKKIVKNAMKIFYVEISSKEIYAEVNQDANKTDYNRFCKELRRDRNESNETFELRNKIARNVEYLSKMDNTDICRYRCTHYKHWIYDELHNVLKDEKESSHRNKTINKFMQAQ</sequence>
<evidence type="ECO:0000313" key="2">
    <source>
        <dbReference type="Proteomes" id="UP000030640"/>
    </source>
</evidence>
<dbReference type="RefSeq" id="XP_008818228.1">
    <property type="nucleotide sequence ID" value="XM_008820006.1"/>
</dbReference>
<keyword evidence="2" id="KW-1185">Reference proteome</keyword>
<name>W6ZWH5_9APIC</name>
<dbReference type="Proteomes" id="UP000030640">
    <property type="component" value="Unassembled WGS sequence"/>
</dbReference>
<dbReference type="VEuPathDB" id="PlasmoDB:C922_04423"/>
<dbReference type="AlphaFoldDB" id="W6ZWH5"/>
<dbReference type="EMBL" id="KI965482">
    <property type="protein sequence ID" value="EUD65137.1"/>
    <property type="molecule type" value="Genomic_DNA"/>
</dbReference>
<proteinExistence type="predicted"/>
<dbReference type="OrthoDB" id="386497at2759"/>
<organism evidence="1 2">
    <name type="scientific">Plasmodium inui San Antonio 1</name>
    <dbReference type="NCBI Taxonomy" id="1237626"/>
    <lineage>
        <taxon>Eukaryota</taxon>
        <taxon>Sar</taxon>
        <taxon>Alveolata</taxon>
        <taxon>Apicomplexa</taxon>
        <taxon>Aconoidasida</taxon>
        <taxon>Haemosporida</taxon>
        <taxon>Plasmodiidae</taxon>
        <taxon>Plasmodium</taxon>
        <taxon>Plasmodium (Plasmodium)</taxon>
    </lineage>
</organism>
<gene>
    <name evidence="1" type="ORF">C922_04423</name>
</gene>